<organism evidence="4 5">
    <name type="scientific">Dekkera bruxellensis</name>
    <name type="common">Brettanomyces custersii</name>
    <dbReference type="NCBI Taxonomy" id="5007"/>
    <lineage>
        <taxon>Eukaryota</taxon>
        <taxon>Fungi</taxon>
        <taxon>Dikarya</taxon>
        <taxon>Ascomycota</taxon>
        <taxon>Saccharomycotina</taxon>
        <taxon>Pichiomycetes</taxon>
        <taxon>Pichiales</taxon>
        <taxon>Pichiaceae</taxon>
        <taxon>Brettanomyces</taxon>
    </lineage>
</organism>
<sequence length="277" mass="32522">MQASLDEGLPILQAEDLYKKFAKSLESQNGPNTYEKDIAKKLLDHPECLSELADRNKSYLEKLNYQFLELDSKEKFFRYLNQGSILKKDEMLQISKENEKLEKQIAEQQNEIKTLKAQLDAKSDKVIRILVKECKKRNETTREMEEEVSRLEAEKLHLGQIISGLSAGNEPNSELFVGKGRPELDIMKKNEIQHMKGLEESLEKAKRENSDVEERKRIAEQKQQRLKKELSRLEEELRQEPAEKDDEHLKERQQLKLKHRLLLRLVKMLKRLDAESV</sequence>
<evidence type="ECO:0000256" key="2">
    <source>
        <dbReference type="SAM" id="MobiDB-lite"/>
    </source>
</evidence>
<dbReference type="AlphaFoldDB" id="A0A7D9CZJ2"/>
<evidence type="ECO:0000313" key="4">
    <source>
        <dbReference type="EMBL" id="VUG17332.1"/>
    </source>
</evidence>
<dbReference type="EMBL" id="CABFWN010000002">
    <property type="protein sequence ID" value="VUG17332.1"/>
    <property type="molecule type" value="Genomic_DNA"/>
</dbReference>
<reference evidence="4 5" key="1">
    <citation type="submission" date="2019-07" db="EMBL/GenBank/DDBJ databases">
        <authorList>
            <person name="Friedrich A."/>
            <person name="Schacherer J."/>
        </authorList>
    </citation>
    <scope>NUCLEOTIDE SEQUENCE [LARGE SCALE GENOMIC DNA]</scope>
</reference>
<name>A0A7D9CZJ2_DEKBR</name>
<evidence type="ECO:0000313" key="6">
    <source>
        <dbReference type="Proteomes" id="UP000568158"/>
    </source>
</evidence>
<feature type="region of interest" description="Disordered" evidence="2">
    <location>
        <begin position="197"/>
        <end position="250"/>
    </location>
</feature>
<dbReference type="Proteomes" id="UP000478008">
    <property type="component" value="Unassembled WGS sequence"/>
</dbReference>
<keyword evidence="5" id="KW-1185">Reference proteome</keyword>
<accession>A0A7D9CZJ2</accession>
<reference evidence="3 6" key="2">
    <citation type="journal article" date="2020" name="Appl. Microbiol. Biotechnol.">
        <title>Targeted gene deletion in Brettanomyces bruxellensis with an expression-free CRISPR-Cas9 system.</title>
        <authorList>
            <person name="Varela C."/>
            <person name="Bartel C."/>
            <person name="Onetto C."/>
            <person name="Borneman A."/>
        </authorList>
    </citation>
    <scope>NUCLEOTIDE SEQUENCE [LARGE SCALE GENOMIC DNA]</scope>
    <source>
        <strain evidence="3 6">AWRI1613</strain>
    </source>
</reference>
<evidence type="ECO:0000313" key="3">
    <source>
        <dbReference type="EMBL" id="KAF6009155.1"/>
    </source>
</evidence>
<evidence type="ECO:0000313" key="5">
    <source>
        <dbReference type="Proteomes" id="UP000478008"/>
    </source>
</evidence>
<dbReference type="EMBL" id="JABCYN010000031">
    <property type="protein sequence ID" value="KAF6009155.1"/>
    <property type="molecule type" value="Genomic_DNA"/>
</dbReference>
<dbReference type="Proteomes" id="UP000568158">
    <property type="component" value="Unassembled WGS sequence"/>
</dbReference>
<keyword evidence="1" id="KW-0175">Coiled coil</keyword>
<protein>
    <submittedName>
        <fullName evidence="4">DEBR0S2_04434g1_1</fullName>
    </submittedName>
</protein>
<proteinExistence type="predicted"/>
<evidence type="ECO:0000256" key="1">
    <source>
        <dbReference type="SAM" id="Coils"/>
    </source>
</evidence>
<gene>
    <name evidence="4" type="ORF">DEBR0S2_04434G</name>
    <name evidence="3" type="ORF">HII12_003730</name>
</gene>
<feature type="coiled-coil region" evidence="1">
    <location>
        <begin position="91"/>
        <end position="154"/>
    </location>
</feature>